<dbReference type="Gene3D" id="3.20.20.80">
    <property type="entry name" value="Glycosidases"/>
    <property type="match status" value="1"/>
</dbReference>
<dbReference type="PANTHER" id="PTHR37836">
    <property type="entry name" value="LMO1036 PROTEIN"/>
    <property type="match status" value="1"/>
</dbReference>
<evidence type="ECO:0000259" key="1">
    <source>
        <dbReference type="Pfam" id="PF12904"/>
    </source>
</evidence>
<protein>
    <submittedName>
        <fullName evidence="3">Glycoside hydrolase family 140 protein</fullName>
    </submittedName>
</protein>
<dbReference type="InterPro" id="IPR025277">
    <property type="entry name" value="Apiosidase-like_cat_dom"/>
</dbReference>
<feature type="domain" description="Putative collagen-binding" evidence="1">
    <location>
        <begin position="355"/>
        <end position="448"/>
    </location>
</feature>
<name>A0ABW5AZJ4_9FLAO</name>
<dbReference type="SUPFAM" id="SSF51445">
    <property type="entry name" value="(Trans)glycosidases"/>
    <property type="match status" value="1"/>
</dbReference>
<evidence type="ECO:0000259" key="2">
    <source>
        <dbReference type="Pfam" id="PF13204"/>
    </source>
</evidence>
<comment type="caution">
    <text evidence="3">The sequence shown here is derived from an EMBL/GenBank/DDBJ whole genome shotgun (WGS) entry which is preliminary data.</text>
</comment>
<gene>
    <name evidence="3" type="ORF">ACFSJT_16875</name>
</gene>
<feature type="domain" description="Apiosidase-like catalytic" evidence="2">
    <location>
        <begin position="31"/>
        <end position="352"/>
    </location>
</feature>
<sequence length="460" mass="52673">MKKLFFVVVLFLCVFKFTIGTSQELPLIKISENNRYLITKAGTPFFWLGDTAWELFHRLNLQESEKYIQNRADKGFTVIQAVILAELDGLTIPNANRDLPLIDQNPATPNEAYLEHVDKVIEFANKNGIYIGLLPTWGDKFNKKWGVGPEIFTPENAAVFAAFLAKRYQSKNVIWILGGDRNPEENEDLEITKAMARAIRKIVGKKQLITYHPQGGSSSADFFGDEDWLDFTIFQSGHSDTYTQNYKQTQKEYSKEKIRPVIDGEPCYEDHPVYWKAENGWFNEFHTRRAGYWSMLAGACGHTYGNHNVWQMWRPGRDPISAARTPWQQALDYPGAYQAGYMKKLFESRPWQRLVPYQQMIEKGPNHGGGDILASIASDQSFAMLYFPFGSNAEIDLSVISGTQKRAWWFNPRIGTVIDVGIIKNNKSQVLDPPADEQEGNDWVFVIDDYSKYKKLLSDE</sequence>
<dbReference type="Proteomes" id="UP001597344">
    <property type="component" value="Unassembled WGS sequence"/>
</dbReference>
<organism evidence="3 4">
    <name type="scientific">Aquimarina celericrescens</name>
    <dbReference type="NCBI Taxonomy" id="1964542"/>
    <lineage>
        <taxon>Bacteria</taxon>
        <taxon>Pseudomonadati</taxon>
        <taxon>Bacteroidota</taxon>
        <taxon>Flavobacteriia</taxon>
        <taxon>Flavobacteriales</taxon>
        <taxon>Flavobacteriaceae</taxon>
        <taxon>Aquimarina</taxon>
    </lineage>
</organism>
<keyword evidence="3" id="KW-0378">Hydrolase</keyword>
<dbReference type="InterPro" id="IPR024749">
    <property type="entry name" value="Collagen-bd_put"/>
</dbReference>
<dbReference type="RefSeq" id="WP_378321517.1">
    <property type="nucleotide sequence ID" value="NZ_JBHUHY010000017.1"/>
</dbReference>
<dbReference type="PANTHER" id="PTHR37836:SF3">
    <property type="entry name" value="ENDOGLUCANASE"/>
    <property type="match status" value="1"/>
</dbReference>
<dbReference type="Pfam" id="PF12904">
    <property type="entry name" value="Collagen_bind_2"/>
    <property type="match status" value="1"/>
</dbReference>
<dbReference type="InterPro" id="IPR017853">
    <property type="entry name" value="GH"/>
</dbReference>
<dbReference type="EMBL" id="JBHUHY010000017">
    <property type="protein sequence ID" value="MFD2188483.1"/>
    <property type="molecule type" value="Genomic_DNA"/>
</dbReference>
<reference evidence="4" key="1">
    <citation type="journal article" date="2019" name="Int. J. Syst. Evol. Microbiol.">
        <title>The Global Catalogue of Microorganisms (GCM) 10K type strain sequencing project: providing services to taxonomists for standard genome sequencing and annotation.</title>
        <authorList>
            <consortium name="The Broad Institute Genomics Platform"/>
            <consortium name="The Broad Institute Genome Sequencing Center for Infectious Disease"/>
            <person name="Wu L."/>
            <person name="Ma J."/>
        </authorList>
    </citation>
    <scope>NUCLEOTIDE SEQUENCE [LARGE SCALE GENOMIC DNA]</scope>
    <source>
        <strain evidence="4">DT92</strain>
    </source>
</reference>
<dbReference type="GO" id="GO:0016787">
    <property type="term" value="F:hydrolase activity"/>
    <property type="evidence" value="ECO:0007669"/>
    <property type="project" value="UniProtKB-KW"/>
</dbReference>
<accession>A0ABW5AZJ4</accession>
<proteinExistence type="predicted"/>
<evidence type="ECO:0000313" key="4">
    <source>
        <dbReference type="Proteomes" id="UP001597344"/>
    </source>
</evidence>
<evidence type="ECO:0000313" key="3">
    <source>
        <dbReference type="EMBL" id="MFD2188483.1"/>
    </source>
</evidence>
<keyword evidence="4" id="KW-1185">Reference proteome</keyword>
<dbReference type="Pfam" id="PF13204">
    <property type="entry name" value="Apiosidase"/>
    <property type="match status" value="1"/>
</dbReference>